<protein>
    <recommendedName>
        <fullName evidence="2">Oxidoreductase molybdopterin-binding domain-containing protein</fullName>
    </recommendedName>
</protein>
<dbReference type="EMBL" id="AYTS01000105">
    <property type="protein sequence ID" value="OOP56032.1"/>
    <property type="molecule type" value="Genomic_DNA"/>
</dbReference>
<organism evidence="3 4">
    <name type="scientific">Candidatus Brocadia carolinensis</name>
    <dbReference type="NCBI Taxonomy" id="1004156"/>
    <lineage>
        <taxon>Bacteria</taxon>
        <taxon>Pseudomonadati</taxon>
        <taxon>Planctomycetota</taxon>
        <taxon>Candidatus Brocadiia</taxon>
        <taxon>Candidatus Brocadiales</taxon>
        <taxon>Candidatus Brocadiaceae</taxon>
        <taxon>Candidatus Brocadia</taxon>
    </lineage>
</organism>
<accession>A0A1V4ASC8</accession>
<reference evidence="3 4" key="1">
    <citation type="journal article" date="2017" name="Water Res.">
        <title>Discovery and metagenomic analysis of an anammox bacterial enrichment related to Candidatus "Brocadia caroliniensis" in a full-scale glycerol-fed nitritation-denitritation separate centrate treatment process.</title>
        <authorList>
            <person name="Park H."/>
            <person name="Brotto A.C."/>
            <person name="van Loosdrecht M.C."/>
            <person name="Chandran K."/>
        </authorList>
    </citation>
    <scope>NUCLEOTIDE SEQUENCE [LARGE SCALE GENOMIC DNA]</scope>
    <source>
        <strain evidence="3">26THWARD</strain>
    </source>
</reference>
<feature type="signal peptide" evidence="1">
    <location>
        <begin position="1"/>
        <end position="23"/>
    </location>
</feature>
<sequence length="183" mass="20147">MRTFSILSWLAISLFFLTTSPHIEVVQAKGEPCQGGYSDRFCLTGKVENCRKYSLADLQQYPTSSQITVSYYSGKEGLVTKTYIGVPLMDLLNDAVIITDPTRKNDRLRKYVVVRATDCYEVVLSLAELVSDFGHQQVLVAFATGDGQPLDDKEGMARLIVPGDKSGGRSVSNISMIKVRSAP</sequence>
<keyword evidence="1" id="KW-0732">Signal</keyword>
<feature type="domain" description="Oxidoreductase molybdopterin-binding" evidence="2">
    <location>
        <begin position="41"/>
        <end position="181"/>
    </location>
</feature>
<dbReference type="SUPFAM" id="SSF56524">
    <property type="entry name" value="Oxidoreductase molybdopterin-binding domain"/>
    <property type="match status" value="1"/>
</dbReference>
<evidence type="ECO:0000256" key="1">
    <source>
        <dbReference type="SAM" id="SignalP"/>
    </source>
</evidence>
<dbReference type="Gene3D" id="3.90.420.10">
    <property type="entry name" value="Oxidoreductase, molybdopterin-binding domain"/>
    <property type="match status" value="1"/>
</dbReference>
<dbReference type="InterPro" id="IPR000572">
    <property type="entry name" value="OxRdtase_Mopterin-bd_dom"/>
</dbReference>
<dbReference type="AlphaFoldDB" id="A0A1V4ASC8"/>
<dbReference type="Proteomes" id="UP000189681">
    <property type="component" value="Unassembled WGS sequence"/>
</dbReference>
<evidence type="ECO:0000259" key="2">
    <source>
        <dbReference type="Pfam" id="PF00174"/>
    </source>
</evidence>
<evidence type="ECO:0000313" key="4">
    <source>
        <dbReference type="Proteomes" id="UP000189681"/>
    </source>
</evidence>
<proteinExistence type="predicted"/>
<dbReference type="Pfam" id="PF00174">
    <property type="entry name" value="Oxidored_molyb"/>
    <property type="match status" value="1"/>
</dbReference>
<gene>
    <name evidence="3" type="ORF">AYP45_11355</name>
</gene>
<evidence type="ECO:0000313" key="3">
    <source>
        <dbReference type="EMBL" id="OOP56032.1"/>
    </source>
</evidence>
<name>A0A1V4ASC8_9BACT</name>
<dbReference type="InterPro" id="IPR036374">
    <property type="entry name" value="OxRdtase_Mopterin-bd_sf"/>
</dbReference>
<comment type="caution">
    <text evidence="3">The sequence shown here is derived from an EMBL/GenBank/DDBJ whole genome shotgun (WGS) entry which is preliminary data.</text>
</comment>
<feature type="chain" id="PRO_5013365052" description="Oxidoreductase molybdopterin-binding domain-containing protein" evidence="1">
    <location>
        <begin position="24"/>
        <end position="183"/>
    </location>
</feature>
<dbReference type="STRING" id="1004156.AYP45_11355"/>